<name>A0A9X1N875_9GAMM</name>
<evidence type="ECO:0000313" key="1">
    <source>
        <dbReference type="EMBL" id="MCD1610557.1"/>
    </source>
</evidence>
<dbReference type="AlphaFoldDB" id="A0A9X1N875"/>
<gene>
    <name evidence="1" type="ORF">K7H17_22175</name>
</gene>
<dbReference type="InterPro" id="IPR011009">
    <property type="entry name" value="Kinase-like_dom_sf"/>
</dbReference>
<accession>A0A9X1N875</accession>
<organism evidence="1 2">
    <name type="scientific">Stutzerimonas kunmingensis</name>
    <dbReference type="NCBI Taxonomy" id="1211807"/>
    <lineage>
        <taxon>Bacteria</taxon>
        <taxon>Pseudomonadati</taxon>
        <taxon>Pseudomonadota</taxon>
        <taxon>Gammaproteobacteria</taxon>
        <taxon>Pseudomonadales</taxon>
        <taxon>Pseudomonadaceae</taxon>
        <taxon>Stutzerimonas</taxon>
    </lineage>
</organism>
<reference evidence="1" key="1">
    <citation type="submission" date="2021-08" db="EMBL/GenBank/DDBJ databases">
        <title>Isolation and characterization of neutrophilic mixotrophic iron-oxidizing bacteria from deep-sea hydrothermal vents.</title>
        <authorList>
            <person name="He Y."/>
        </authorList>
    </citation>
    <scope>NUCLEOTIDE SEQUENCE</scope>
    <source>
        <strain evidence="1">IOP_13</strain>
    </source>
</reference>
<keyword evidence="2" id="KW-1185">Reference proteome</keyword>
<evidence type="ECO:0008006" key="3">
    <source>
        <dbReference type="Google" id="ProtNLM"/>
    </source>
</evidence>
<comment type="caution">
    <text evidence="1">The sequence shown here is derived from an EMBL/GenBank/DDBJ whole genome shotgun (WGS) entry which is preliminary data.</text>
</comment>
<dbReference type="EMBL" id="JAINWF010000022">
    <property type="protein sequence ID" value="MCD1610557.1"/>
    <property type="molecule type" value="Genomic_DNA"/>
</dbReference>
<protein>
    <recommendedName>
        <fullName evidence="3">Protein kinase domain-containing protein</fullName>
    </recommendedName>
</protein>
<sequence length="355" mass="39649">MITGARREGTRWPRPQFLTARSDGPVAFSDSGWRWWLIEGHAGLPARTIDHYFRTGDSSGITLLREKAAKSRRFYRIAPTTLPDSPHYFAKQMTLPPRKRLGALLGRSNPLVGYSHGTAELSHNLALNEQTAHGVRTFAFGEYFRGGLPVQQVLLQEYLVDWQPFNAVWKLHEDNATLRRTLLLQFFDMLVSLRDAGISHLDLHPGNVMVSPDLQAPLRAIDCGQMSMEADPAISAALHLGVFLHELNGKCTSPSSQLEDGACRLLYGLVGAEAGFATAERLLPLLVRHSTKKPFSRRCLLRHGPDKLKLDAIEKRLLKLSQHRPSAPAAHVSGTARRQEQRLIASIDEMMTTTR</sequence>
<evidence type="ECO:0000313" key="2">
    <source>
        <dbReference type="Proteomes" id="UP001138989"/>
    </source>
</evidence>
<proteinExistence type="predicted"/>
<dbReference type="SUPFAM" id="SSF56112">
    <property type="entry name" value="Protein kinase-like (PK-like)"/>
    <property type="match status" value="1"/>
</dbReference>
<dbReference type="Proteomes" id="UP001138989">
    <property type="component" value="Unassembled WGS sequence"/>
</dbReference>